<name>A0A4Y7SQX4_COPMI</name>
<dbReference type="OrthoDB" id="3358017at2759"/>
<accession>A0A4Y7SQX4</accession>
<feature type="transmembrane region" description="Helical" evidence="5">
    <location>
        <begin position="256"/>
        <end position="281"/>
    </location>
</feature>
<feature type="transmembrane region" description="Helical" evidence="5">
    <location>
        <begin position="92"/>
        <end position="112"/>
    </location>
</feature>
<feature type="transmembrane region" description="Helical" evidence="5">
    <location>
        <begin position="218"/>
        <end position="236"/>
    </location>
</feature>
<dbReference type="PANTHER" id="PTHR31465:SF9">
    <property type="entry name" value="SPHINGOID LONG-CHAIN BASE TRANSPORTER RSB1"/>
    <property type="match status" value="1"/>
</dbReference>
<dbReference type="Proteomes" id="UP000298030">
    <property type="component" value="Unassembled WGS sequence"/>
</dbReference>
<comment type="subcellular location">
    <subcellularLocation>
        <location evidence="1">Membrane</location>
        <topology evidence="1">Multi-pass membrane protein</topology>
    </subcellularLocation>
</comment>
<reference evidence="6 7" key="1">
    <citation type="journal article" date="2019" name="Nat. Ecol. Evol.">
        <title>Megaphylogeny resolves global patterns of mushroom evolution.</title>
        <authorList>
            <person name="Varga T."/>
            <person name="Krizsan K."/>
            <person name="Foldi C."/>
            <person name="Dima B."/>
            <person name="Sanchez-Garcia M."/>
            <person name="Sanchez-Ramirez S."/>
            <person name="Szollosi G.J."/>
            <person name="Szarkandi J.G."/>
            <person name="Papp V."/>
            <person name="Albert L."/>
            <person name="Andreopoulos W."/>
            <person name="Angelini C."/>
            <person name="Antonin V."/>
            <person name="Barry K.W."/>
            <person name="Bougher N.L."/>
            <person name="Buchanan P."/>
            <person name="Buyck B."/>
            <person name="Bense V."/>
            <person name="Catcheside P."/>
            <person name="Chovatia M."/>
            <person name="Cooper J."/>
            <person name="Damon W."/>
            <person name="Desjardin D."/>
            <person name="Finy P."/>
            <person name="Geml J."/>
            <person name="Haridas S."/>
            <person name="Hughes K."/>
            <person name="Justo A."/>
            <person name="Karasinski D."/>
            <person name="Kautmanova I."/>
            <person name="Kiss B."/>
            <person name="Kocsube S."/>
            <person name="Kotiranta H."/>
            <person name="LaButti K.M."/>
            <person name="Lechner B.E."/>
            <person name="Liimatainen K."/>
            <person name="Lipzen A."/>
            <person name="Lukacs Z."/>
            <person name="Mihaltcheva S."/>
            <person name="Morgado L.N."/>
            <person name="Niskanen T."/>
            <person name="Noordeloos M.E."/>
            <person name="Ohm R.A."/>
            <person name="Ortiz-Santana B."/>
            <person name="Ovrebo C."/>
            <person name="Racz N."/>
            <person name="Riley R."/>
            <person name="Savchenko A."/>
            <person name="Shiryaev A."/>
            <person name="Soop K."/>
            <person name="Spirin V."/>
            <person name="Szebenyi C."/>
            <person name="Tomsovsky M."/>
            <person name="Tulloss R.E."/>
            <person name="Uehling J."/>
            <person name="Grigoriev I.V."/>
            <person name="Vagvolgyi C."/>
            <person name="Papp T."/>
            <person name="Martin F.M."/>
            <person name="Miettinen O."/>
            <person name="Hibbett D.S."/>
            <person name="Nagy L.G."/>
        </authorList>
    </citation>
    <scope>NUCLEOTIDE SEQUENCE [LARGE SCALE GENOMIC DNA]</scope>
    <source>
        <strain evidence="6 7">FP101781</strain>
    </source>
</reference>
<dbReference type="EMBL" id="QPFP01000071">
    <property type="protein sequence ID" value="TEB24034.1"/>
    <property type="molecule type" value="Genomic_DNA"/>
</dbReference>
<evidence type="ECO:0000256" key="1">
    <source>
        <dbReference type="ARBA" id="ARBA00004141"/>
    </source>
</evidence>
<keyword evidence="3 5" id="KW-1133">Transmembrane helix</keyword>
<evidence type="ECO:0000256" key="4">
    <source>
        <dbReference type="ARBA" id="ARBA00023136"/>
    </source>
</evidence>
<feature type="transmembrane region" description="Helical" evidence="5">
    <location>
        <begin position="124"/>
        <end position="145"/>
    </location>
</feature>
<feature type="transmembrane region" description="Helical" evidence="5">
    <location>
        <begin position="165"/>
        <end position="189"/>
    </location>
</feature>
<dbReference type="AlphaFoldDB" id="A0A4Y7SQX4"/>
<feature type="transmembrane region" description="Helical" evidence="5">
    <location>
        <begin position="53"/>
        <end position="72"/>
    </location>
</feature>
<evidence type="ECO:0000256" key="3">
    <source>
        <dbReference type="ARBA" id="ARBA00022989"/>
    </source>
</evidence>
<evidence type="ECO:0000313" key="7">
    <source>
        <dbReference type="Proteomes" id="UP000298030"/>
    </source>
</evidence>
<proteinExistence type="predicted"/>
<evidence type="ECO:0000313" key="6">
    <source>
        <dbReference type="EMBL" id="TEB24034.1"/>
    </source>
</evidence>
<protein>
    <submittedName>
        <fullName evidence="6">RTA1-like protein</fullName>
    </submittedName>
</protein>
<keyword evidence="2 5" id="KW-0812">Transmembrane</keyword>
<dbReference type="InterPro" id="IPR007568">
    <property type="entry name" value="RTA1"/>
</dbReference>
<comment type="caution">
    <text evidence="6">The sequence shown here is derived from an EMBL/GenBank/DDBJ whole genome shotgun (WGS) entry which is preliminary data.</text>
</comment>
<gene>
    <name evidence="6" type="ORF">FA13DRAFT_1393805</name>
</gene>
<sequence length="299" mass="32603">MSTVAGTPFEGIDPAEWSPYNYIPSQSAGIAMIAVFGLSTLLHFGVALWHRMWWILPTVVLCGALEVAGWGGRLWSYYQPWNGSPFELQICTTIIAPTPLLAAVFVIFGEVIRRLGSGYSRLSAKYYTIIFCTCDVIALIVQGVGGGLAATAADNGRDPTTGSRIMLGGIAFQLAVITIFAFCAAEYLVRYAWDVPVRSIKGSGAETERGEFTGKLKTMVSAIGFVTVVLFIRAIYRTIELTDGWNGVIISTERYFIVLDAVMIVLGMYALNIIHPWCFLFKDAALQRSTSTSTSSESD</sequence>
<keyword evidence="7" id="KW-1185">Reference proteome</keyword>
<dbReference type="GO" id="GO:0000324">
    <property type="term" value="C:fungal-type vacuole"/>
    <property type="evidence" value="ECO:0007669"/>
    <property type="project" value="TreeGrafter"/>
</dbReference>
<keyword evidence="4 5" id="KW-0472">Membrane</keyword>
<dbReference type="STRING" id="71717.A0A4Y7SQX4"/>
<dbReference type="Pfam" id="PF04479">
    <property type="entry name" value="RTA1"/>
    <property type="match status" value="1"/>
</dbReference>
<dbReference type="PANTHER" id="PTHR31465">
    <property type="entry name" value="PROTEIN RTA1-RELATED"/>
    <property type="match status" value="1"/>
</dbReference>
<organism evidence="6 7">
    <name type="scientific">Coprinellus micaceus</name>
    <name type="common">Glistening ink-cap mushroom</name>
    <name type="synonym">Coprinus micaceus</name>
    <dbReference type="NCBI Taxonomy" id="71717"/>
    <lineage>
        <taxon>Eukaryota</taxon>
        <taxon>Fungi</taxon>
        <taxon>Dikarya</taxon>
        <taxon>Basidiomycota</taxon>
        <taxon>Agaricomycotina</taxon>
        <taxon>Agaricomycetes</taxon>
        <taxon>Agaricomycetidae</taxon>
        <taxon>Agaricales</taxon>
        <taxon>Agaricineae</taxon>
        <taxon>Psathyrellaceae</taxon>
        <taxon>Coprinellus</taxon>
    </lineage>
</organism>
<evidence type="ECO:0000256" key="5">
    <source>
        <dbReference type="SAM" id="Phobius"/>
    </source>
</evidence>
<dbReference type="GO" id="GO:0005886">
    <property type="term" value="C:plasma membrane"/>
    <property type="evidence" value="ECO:0007669"/>
    <property type="project" value="TreeGrafter"/>
</dbReference>
<feature type="transmembrane region" description="Helical" evidence="5">
    <location>
        <begin position="27"/>
        <end position="46"/>
    </location>
</feature>
<evidence type="ECO:0000256" key="2">
    <source>
        <dbReference type="ARBA" id="ARBA00022692"/>
    </source>
</evidence>